<protein>
    <recommendedName>
        <fullName evidence="12">ATP synthase subunit beta</fullName>
        <ecNumber evidence="12">7.1.2.2</ecNumber>
    </recommendedName>
    <alternativeName>
        <fullName evidence="12">ATP synthase F1 sector subunit beta</fullName>
    </alternativeName>
    <alternativeName>
        <fullName evidence="12">F-ATPase subunit beta</fullName>
    </alternativeName>
</protein>
<evidence type="ECO:0000256" key="4">
    <source>
        <dbReference type="ARBA" id="ARBA00022475"/>
    </source>
</evidence>
<dbReference type="RefSeq" id="WP_120357553.1">
    <property type="nucleotide sequence ID" value="NZ_CP017982.1"/>
</dbReference>
<dbReference type="GO" id="GO:0046933">
    <property type="term" value="F:proton-transporting ATP synthase activity, rotational mechanism"/>
    <property type="evidence" value="ECO:0007669"/>
    <property type="project" value="UniProtKB-UniRule"/>
</dbReference>
<evidence type="ECO:0000256" key="10">
    <source>
        <dbReference type="ARBA" id="ARBA00023196"/>
    </source>
</evidence>
<evidence type="ECO:0000313" key="15">
    <source>
        <dbReference type="Proteomes" id="UP000267794"/>
    </source>
</evidence>
<comment type="function">
    <text evidence="12">Produces ATP from ADP in the presence of a proton gradient across the membrane. The catalytic sites are hosted primarily by the beta subunits.</text>
</comment>
<reference evidence="14 15" key="1">
    <citation type="submission" date="2016-10" db="EMBL/GenBank/DDBJ databases">
        <title>Complete genomic sequencing of Lactobacillus helveticus LH99 and comparative genome analysis.</title>
        <authorList>
            <person name="Li N."/>
            <person name="You C."/>
            <person name="Liu Z."/>
        </authorList>
    </citation>
    <scope>NUCLEOTIDE SEQUENCE [LARGE SCALE GENOMIC DNA]</scope>
    <source>
        <strain evidence="14 15">LH99</strain>
    </source>
</reference>
<dbReference type="GO" id="GO:0045259">
    <property type="term" value="C:proton-transporting ATP synthase complex"/>
    <property type="evidence" value="ECO:0007669"/>
    <property type="project" value="UniProtKB-KW"/>
</dbReference>
<dbReference type="Proteomes" id="UP000267794">
    <property type="component" value="Chromosome"/>
</dbReference>
<evidence type="ECO:0000259" key="13">
    <source>
        <dbReference type="SMART" id="SM00382"/>
    </source>
</evidence>
<evidence type="ECO:0000256" key="3">
    <source>
        <dbReference type="ARBA" id="ARBA00022448"/>
    </source>
</evidence>
<evidence type="ECO:0000256" key="2">
    <source>
        <dbReference type="ARBA" id="ARBA00008936"/>
    </source>
</evidence>
<dbReference type="SUPFAM" id="SSF52540">
    <property type="entry name" value="P-loop containing nucleoside triphosphate hydrolases"/>
    <property type="match status" value="1"/>
</dbReference>
<evidence type="ECO:0000256" key="12">
    <source>
        <dbReference type="HAMAP-Rule" id="MF_01347"/>
    </source>
</evidence>
<dbReference type="InterPro" id="IPR000194">
    <property type="entry name" value="ATPase_F1/V1/A1_a/bsu_nucl-bd"/>
</dbReference>
<dbReference type="Gene3D" id="1.10.1140.10">
    <property type="entry name" value="Bovine Mitochondrial F1-atpase, Atp Synthase Beta Chain, Chain D, domain 3"/>
    <property type="match status" value="1"/>
</dbReference>
<accession>A0A386RFC0</accession>
<keyword evidence="12" id="KW-0375">Hydrogen ion transport</keyword>
<keyword evidence="10 12" id="KW-0139">CF(1)</keyword>
<dbReference type="InterPro" id="IPR005722">
    <property type="entry name" value="ATP_synth_F1_bsu"/>
</dbReference>
<dbReference type="Pfam" id="PF00006">
    <property type="entry name" value="ATP-synt_ab"/>
    <property type="match status" value="1"/>
</dbReference>
<dbReference type="SMART" id="SM00382">
    <property type="entry name" value="AAA"/>
    <property type="match status" value="1"/>
</dbReference>
<dbReference type="SUPFAM" id="SSF47917">
    <property type="entry name" value="C-terminal domain of alpha and beta subunits of F1 ATP synthase"/>
    <property type="match status" value="1"/>
</dbReference>
<dbReference type="Pfam" id="PF22919">
    <property type="entry name" value="ATP-synt_VA_C"/>
    <property type="match status" value="1"/>
</dbReference>
<dbReference type="InterPro" id="IPR004100">
    <property type="entry name" value="ATPase_F1/V1/A1_a/bsu_N"/>
</dbReference>
<dbReference type="GO" id="GO:0005524">
    <property type="term" value="F:ATP binding"/>
    <property type="evidence" value="ECO:0007669"/>
    <property type="project" value="UniProtKB-UniRule"/>
</dbReference>
<dbReference type="PANTHER" id="PTHR15184">
    <property type="entry name" value="ATP SYNTHASE"/>
    <property type="match status" value="1"/>
</dbReference>
<dbReference type="InterPro" id="IPR024034">
    <property type="entry name" value="ATPase_F1/V1_b/a_C"/>
</dbReference>
<name>A0A386RFC0_LACHE</name>
<keyword evidence="5 12" id="KW-0547">Nucleotide-binding</keyword>
<keyword evidence="4 12" id="KW-1003">Cell membrane</keyword>
<comment type="subcellular location">
    <subcellularLocation>
        <location evidence="12">Cell membrane</location>
        <topology evidence="12">Peripheral membrane protein</topology>
    </subcellularLocation>
    <subcellularLocation>
        <location evidence="1">Membrane</location>
        <topology evidence="1">Peripheral membrane protein</topology>
    </subcellularLocation>
</comment>
<dbReference type="Pfam" id="PF02874">
    <property type="entry name" value="ATP-synt_ab_N"/>
    <property type="match status" value="1"/>
</dbReference>
<dbReference type="CDD" id="cd01133">
    <property type="entry name" value="F1-ATPase_beta_CD"/>
    <property type="match status" value="1"/>
</dbReference>
<dbReference type="PROSITE" id="PS00152">
    <property type="entry name" value="ATPASE_ALPHA_BETA"/>
    <property type="match status" value="1"/>
</dbReference>
<proteinExistence type="inferred from homology"/>
<evidence type="ECO:0000256" key="8">
    <source>
        <dbReference type="ARBA" id="ARBA00023065"/>
    </source>
</evidence>
<keyword evidence="3 12" id="KW-0813">Transport</keyword>
<dbReference type="InterPro" id="IPR020003">
    <property type="entry name" value="ATPase_a/bsu_AS"/>
</dbReference>
<keyword evidence="7 12" id="KW-1278">Translocase</keyword>
<dbReference type="GO" id="GO:0005886">
    <property type="term" value="C:plasma membrane"/>
    <property type="evidence" value="ECO:0007669"/>
    <property type="project" value="UniProtKB-SubCell"/>
</dbReference>
<sequence length="479" mass="52199">MSEGEIVQVIGPVIDVKFPIDKNLPNINNALRVIKSENESIVLEVTVELGDGVLRTIAMESTDGLRRGMKVEDTGGPISVPVGEDTLGRVFNVLGQSIDGGPAFSKDHPRESIHKEAPKYEDLTTSREILETGIKVIDLLEPYVRGGKVGLFGGAGVGKTTIIQELIHNIAQEHGGISVFTGVGERTREGNDLYFEMKASGVLSKTAMVFGQMNEPPGARMRVALTGLTLAEYFRDVEGQDVLLFIDNIFRFTQAGSEVSALLGRMPSAVGYQPTLATEMGQLQERITSTKKGSITSIQAVYVPADDYTDPAPSTTFAHLDATTNLERSLVEQGIYPAVDPLESSSSALDPEVVGKEHYEVATRVQHVLQRYHELQDIISVLGMDELSDEEKLIVARARKVQFFLSQNFFVAEQFTGVPGSYVPIKETIKGFKLILDGHLDDLPEDSFRGVGPIEDVLKKAQEMGVTPSDPEAKALLEK</sequence>
<dbReference type="CDD" id="cd18115">
    <property type="entry name" value="ATP-synt_F1_beta_N"/>
    <property type="match status" value="1"/>
</dbReference>
<dbReference type="AlphaFoldDB" id="A0A386RFC0"/>
<comment type="catalytic activity">
    <reaction evidence="12">
        <text>ATP + H2O + 4 H(+)(in) = ADP + phosphate + 5 H(+)(out)</text>
        <dbReference type="Rhea" id="RHEA:57720"/>
        <dbReference type="ChEBI" id="CHEBI:15377"/>
        <dbReference type="ChEBI" id="CHEBI:15378"/>
        <dbReference type="ChEBI" id="CHEBI:30616"/>
        <dbReference type="ChEBI" id="CHEBI:43474"/>
        <dbReference type="ChEBI" id="CHEBI:456216"/>
        <dbReference type="EC" id="7.1.2.2"/>
    </reaction>
</comment>
<feature type="domain" description="AAA+ ATPase" evidence="13">
    <location>
        <begin position="145"/>
        <end position="330"/>
    </location>
</feature>
<dbReference type="FunFam" id="1.10.1140.10:FF:000001">
    <property type="entry name" value="ATP synthase subunit beta"/>
    <property type="match status" value="1"/>
</dbReference>
<dbReference type="Gene3D" id="3.40.50.300">
    <property type="entry name" value="P-loop containing nucleotide triphosphate hydrolases"/>
    <property type="match status" value="1"/>
</dbReference>
<dbReference type="EMBL" id="CP017982">
    <property type="protein sequence ID" value="AYE61958.1"/>
    <property type="molecule type" value="Genomic_DNA"/>
</dbReference>
<keyword evidence="8 12" id="KW-0406">Ion transport</keyword>
<feature type="binding site" evidence="12">
    <location>
        <begin position="153"/>
        <end position="160"/>
    </location>
    <ligand>
        <name>ATP</name>
        <dbReference type="ChEBI" id="CHEBI:30616"/>
    </ligand>
</feature>
<evidence type="ECO:0000256" key="11">
    <source>
        <dbReference type="ARBA" id="ARBA00023310"/>
    </source>
</evidence>
<comment type="similarity">
    <text evidence="2 12">Belongs to the ATPase alpha/beta chains family.</text>
</comment>
<dbReference type="EC" id="7.1.2.2" evidence="12"/>
<dbReference type="InterPro" id="IPR003593">
    <property type="entry name" value="AAA+_ATPase"/>
</dbReference>
<gene>
    <name evidence="12" type="primary">atpD</name>
    <name evidence="14" type="ORF">BC335_1540</name>
</gene>
<dbReference type="CDD" id="cd18110">
    <property type="entry name" value="ATP-synt_F1_beta_C"/>
    <property type="match status" value="1"/>
</dbReference>
<evidence type="ECO:0000256" key="6">
    <source>
        <dbReference type="ARBA" id="ARBA00022840"/>
    </source>
</evidence>
<dbReference type="SUPFAM" id="SSF50615">
    <property type="entry name" value="N-terminal domain of alpha and beta subunits of F1 ATP synthase"/>
    <property type="match status" value="1"/>
</dbReference>
<dbReference type="FunFam" id="3.40.50.300:FF:000004">
    <property type="entry name" value="ATP synthase subunit beta"/>
    <property type="match status" value="1"/>
</dbReference>
<dbReference type="InterPro" id="IPR055190">
    <property type="entry name" value="ATP-synt_VA_C"/>
</dbReference>
<keyword evidence="6 12" id="KW-0067">ATP-binding</keyword>
<evidence type="ECO:0000256" key="7">
    <source>
        <dbReference type="ARBA" id="ARBA00022967"/>
    </source>
</evidence>
<evidence type="ECO:0000256" key="9">
    <source>
        <dbReference type="ARBA" id="ARBA00023136"/>
    </source>
</evidence>
<dbReference type="HAMAP" id="MF_01347">
    <property type="entry name" value="ATP_synth_beta_bact"/>
    <property type="match status" value="1"/>
</dbReference>
<dbReference type="NCBIfam" id="TIGR01039">
    <property type="entry name" value="atpD"/>
    <property type="match status" value="1"/>
</dbReference>
<keyword evidence="11 12" id="KW-0066">ATP synthesis</keyword>
<dbReference type="InterPro" id="IPR050053">
    <property type="entry name" value="ATPase_alpha/beta_chains"/>
</dbReference>
<evidence type="ECO:0000313" key="14">
    <source>
        <dbReference type="EMBL" id="AYE61958.1"/>
    </source>
</evidence>
<evidence type="ECO:0000256" key="5">
    <source>
        <dbReference type="ARBA" id="ARBA00022741"/>
    </source>
</evidence>
<dbReference type="InterPro" id="IPR036121">
    <property type="entry name" value="ATPase_F1/V1/A1_a/bsu_N_sf"/>
</dbReference>
<dbReference type="PANTHER" id="PTHR15184:SF71">
    <property type="entry name" value="ATP SYNTHASE SUBUNIT BETA, MITOCHONDRIAL"/>
    <property type="match status" value="1"/>
</dbReference>
<keyword evidence="9 12" id="KW-0472">Membrane</keyword>
<evidence type="ECO:0000256" key="1">
    <source>
        <dbReference type="ARBA" id="ARBA00004170"/>
    </source>
</evidence>
<organism evidence="14 15">
    <name type="scientific">Lactobacillus helveticus</name>
    <name type="common">Lactobacillus suntoryeus</name>
    <dbReference type="NCBI Taxonomy" id="1587"/>
    <lineage>
        <taxon>Bacteria</taxon>
        <taxon>Bacillati</taxon>
        <taxon>Bacillota</taxon>
        <taxon>Bacilli</taxon>
        <taxon>Lactobacillales</taxon>
        <taxon>Lactobacillaceae</taxon>
        <taxon>Lactobacillus</taxon>
    </lineage>
</organism>
<dbReference type="InterPro" id="IPR027417">
    <property type="entry name" value="P-loop_NTPase"/>
</dbReference>
<dbReference type="Gene3D" id="2.40.10.170">
    <property type="match status" value="1"/>
</dbReference>